<feature type="region of interest" description="Disordered" evidence="9">
    <location>
        <begin position="318"/>
        <end position="368"/>
    </location>
</feature>
<evidence type="ECO:0000313" key="14">
    <source>
        <dbReference type="Proteomes" id="UP000261540"/>
    </source>
</evidence>
<dbReference type="PROSITE" id="PS51257">
    <property type="entry name" value="PROKAR_LIPOPROTEIN"/>
    <property type="match status" value="1"/>
</dbReference>
<dbReference type="GeneTree" id="ENSGT00940000154618"/>
<feature type="region of interest" description="Disordered" evidence="9">
    <location>
        <begin position="537"/>
        <end position="569"/>
    </location>
</feature>
<dbReference type="Gene3D" id="2.60.120.200">
    <property type="match status" value="1"/>
</dbReference>
<evidence type="ECO:0000256" key="3">
    <source>
        <dbReference type="ARBA" id="ARBA00022692"/>
    </source>
</evidence>
<evidence type="ECO:0000256" key="8">
    <source>
        <dbReference type="PROSITE-ProRule" id="PRU00122"/>
    </source>
</evidence>
<keyword evidence="3 10" id="KW-0812">Transmembrane</keyword>
<comment type="caution">
    <text evidence="8">Lacks conserved residue(s) required for the propagation of feature annotation.</text>
</comment>
<feature type="transmembrane region" description="Helical" evidence="10">
    <location>
        <begin position="496"/>
        <end position="516"/>
    </location>
</feature>
<keyword evidence="7 10" id="KW-0472">Membrane</keyword>
<feature type="compositionally biased region" description="Polar residues" evidence="9">
    <location>
        <begin position="330"/>
        <end position="340"/>
    </location>
</feature>
<dbReference type="GO" id="GO:0001525">
    <property type="term" value="P:angiogenesis"/>
    <property type="evidence" value="ECO:0007669"/>
    <property type="project" value="UniProtKB-KW"/>
</dbReference>
<keyword evidence="4 11" id="KW-0732">Signal</keyword>
<evidence type="ECO:0000256" key="4">
    <source>
        <dbReference type="ARBA" id="ARBA00022729"/>
    </source>
</evidence>
<reference evidence="13" key="2">
    <citation type="submission" date="2025-09" db="UniProtKB">
        <authorList>
            <consortium name="Ensembl"/>
        </authorList>
    </citation>
    <scope>IDENTIFICATION</scope>
</reference>
<feature type="compositionally biased region" description="Basic and acidic residues" evidence="9">
    <location>
        <begin position="559"/>
        <end position="569"/>
    </location>
</feature>
<dbReference type="Pfam" id="PF01034">
    <property type="entry name" value="Syndecan"/>
    <property type="match status" value="1"/>
</dbReference>
<dbReference type="SUPFAM" id="SSF49899">
    <property type="entry name" value="Concanavalin A-like lectins/glucanases"/>
    <property type="match status" value="1"/>
</dbReference>
<evidence type="ECO:0000256" key="9">
    <source>
        <dbReference type="SAM" id="MobiDB-lite"/>
    </source>
</evidence>
<dbReference type="InterPro" id="IPR001791">
    <property type="entry name" value="Laminin_G"/>
</dbReference>
<dbReference type="GO" id="GO:0016020">
    <property type="term" value="C:membrane"/>
    <property type="evidence" value="ECO:0007669"/>
    <property type="project" value="UniProtKB-SubCell"/>
</dbReference>
<feature type="signal peptide" evidence="11">
    <location>
        <begin position="1"/>
        <end position="31"/>
    </location>
</feature>
<keyword evidence="5" id="KW-0130">Cell adhesion</keyword>
<dbReference type="FunFam" id="2.60.120.200:FF:000003">
    <property type="entry name" value="neurexin-1 isoform X1"/>
    <property type="match status" value="1"/>
</dbReference>
<dbReference type="Ensembl" id="ENSPKIT00000031395.1">
    <property type="protein sequence ID" value="ENSPKIP00000007343.1"/>
    <property type="gene ID" value="ENSPKIG00000023151.1"/>
</dbReference>
<organism evidence="13 14">
    <name type="scientific">Paramormyrops kingsleyae</name>
    <dbReference type="NCBI Taxonomy" id="1676925"/>
    <lineage>
        <taxon>Eukaryota</taxon>
        <taxon>Metazoa</taxon>
        <taxon>Chordata</taxon>
        <taxon>Craniata</taxon>
        <taxon>Vertebrata</taxon>
        <taxon>Euteleostomi</taxon>
        <taxon>Actinopterygii</taxon>
        <taxon>Neopterygii</taxon>
        <taxon>Teleostei</taxon>
        <taxon>Osteoglossocephala</taxon>
        <taxon>Osteoglossomorpha</taxon>
        <taxon>Osteoglossiformes</taxon>
        <taxon>Mormyridae</taxon>
        <taxon>Paramormyrops</taxon>
    </lineage>
</organism>
<dbReference type="PROSITE" id="PS50025">
    <property type="entry name" value="LAM_G_DOMAIN"/>
    <property type="match status" value="1"/>
</dbReference>
<dbReference type="CDD" id="cd00110">
    <property type="entry name" value="LamG"/>
    <property type="match status" value="1"/>
</dbReference>
<feature type="domain" description="Laminin G" evidence="12">
    <location>
        <begin position="89"/>
        <end position="287"/>
    </location>
</feature>
<evidence type="ECO:0000259" key="12">
    <source>
        <dbReference type="PROSITE" id="PS50025"/>
    </source>
</evidence>
<dbReference type="PANTHER" id="PTHR15036">
    <property type="entry name" value="PIKACHURIN-LIKE PROTEIN"/>
    <property type="match status" value="1"/>
</dbReference>
<feature type="region of interest" description="Disordered" evidence="9">
    <location>
        <begin position="446"/>
        <end position="477"/>
    </location>
</feature>
<evidence type="ECO:0000256" key="5">
    <source>
        <dbReference type="ARBA" id="ARBA00022889"/>
    </source>
</evidence>
<dbReference type="InterPro" id="IPR013320">
    <property type="entry name" value="ConA-like_dom_sf"/>
</dbReference>
<feature type="region of interest" description="Disordered" evidence="9">
    <location>
        <begin position="387"/>
        <end position="430"/>
    </location>
</feature>
<dbReference type="InterPro" id="IPR050372">
    <property type="entry name" value="Neurexin-related_CASP"/>
</dbReference>
<evidence type="ECO:0000256" key="6">
    <source>
        <dbReference type="ARBA" id="ARBA00022989"/>
    </source>
</evidence>
<keyword evidence="14" id="KW-1185">Reference proteome</keyword>
<protein>
    <submittedName>
        <fullName evidence="13">Neurexin 3a</fullName>
    </submittedName>
</protein>
<dbReference type="SMART" id="SM00282">
    <property type="entry name" value="LamG"/>
    <property type="match status" value="1"/>
</dbReference>
<dbReference type="PANTHER" id="PTHR15036:SF57">
    <property type="entry name" value="NEUREXIN-3"/>
    <property type="match status" value="1"/>
</dbReference>
<dbReference type="InterPro" id="IPR003585">
    <property type="entry name" value="Neurexin-like"/>
</dbReference>
<accession>A0A3B3QMK2</accession>
<evidence type="ECO:0000256" key="11">
    <source>
        <dbReference type="SAM" id="SignalP"/>
    </source>
</evidence>
<feature type="region of interest" description="Disordered" evidence="9">
    <location>
        <begin position="39"/>
        <end position="59"/>
    </location>
</feature>
<dbReference type="InterPro" id="IPR027789">
    <property type="entry name" value="Syndecan/Neurexin_dom"/>
</dbReference>
<feature type="compositionally biased region" description="Pro residues" evidence="9">
    <location>
        <begin position="46"/>
        <end position="57"/>
    </location>
</feature>
<reference evidence="13" key="1">
    <citation type="submission" date="2025-08" db="UniProtKB">
        <authorList>
            <consortium name="Ensembl"/>
        </authorList>
    </citation>
    <scope>IDENTIFICATION</scope>
</reference>
<feature type="compositionally biased region" description="Polar residues" evidence="9">
    <location>
        <begin position="458"/>
        <end position="472"/>
    </location>
</feature>
<feature type="compositionally biased region" description="Acidic residues" evidence="9">
    <location>
        <begin position="347"/>
        <end position="356"/>
    </location>
</feature>
<comment type="subcellular location">
    <subcellularLocation>
        <location evidence="1">Membrane</location>
        <topology evidence="1">Single-pass type I membrane protein</topology>
    </subcellularLocation>
</comment>
<evidence type="ECO:0000256" key="2">
    <source>
        <dbReference type="ARBA" id="ARBA00010241"/>
    </source>
</evidence>
<dbReference type="Pfam" id="PF02210">
    <property type="entry name" value="Laminin_G_2"/>
    <property type="match status" value="1"/>
</dbReference>
<proteinExistence type="inferred from homology"/>
<evidence type="ECO:0000313" key="13">
    <source>
        <dbReference type="Ensembl" id="ENSPKIP00000007343.1"/>
    </source>
</evidence>
<evidence type="ECO:0000256" key="10">
    <source>
        <dbReference type="SAM" id="Phobius"/>
    </source>
</evidence>
<name>A0A3B3QMK2_9TELE</name>
<feature type="chain" id="PRO_5017222736" evidence="11">
    <location>
        <begin position="32"/>
        <end position="569"/>
    </location>
</feature>
<keyword evidence="6 10" id="KW-1133">Transmembrane helix</keyword>
<sequence>MRPPASRHRAPRWIPWICLLIVGCTVGSCWGSPAGPDAAAALAPAPAGPPPLPPSPPHLVHHAGGRNHHAAPVSIYRSPASLRGGHAGTTFIFGKGGGLITYTWPNNERPSTRTDRLTVGFSTTLKDGILVRIDSAPGLGDYIMLHIEQGKIGVTFNIGTVDISVRESSPVNDGKYHVARFVRNGGNATLQVDNWPINEHFPTGGSDTERSQTASKKITFKKTRPEEWLQEKGRQLTIFNTQATITIGGTDRRRPYQGQLTGLYYNGLKVLTMAAERNGNIRTNGSVRLVGEVPSVLGAATTTALPPEMSTTFIETTTTLSTTTTRKQRSSPTIQTTDDIVSSAECSSDDEDLEECDSGHADKTLSTSSFEGGYKAHAPKWETKDFRPSKASELGRTSTTSHYPAIGGGTARASTPRAPPKLPAGKMNNRELKPQPDVVLLPLPTSFESDSTKPRGPLNTSPMFRDVTTASPTEPGVRRVPGAAEVVRESSSTTGMVVGIVSAAALCILILLYAMYKYRNRDEGSYQVDETRNYISNSAQTNGAVVKDKQQGAKSGGKKPKDKDKEYYV</sequence>
<evidence type="ECO:0000256" key="1">
    <source>
        <dbReference type="ARBA" id="ARBA00004479"/>
    </source>
</evidence>
<evidence type="ECO:0000256" key="7">
    <source>
        <dbReference type="ARBA" id="ARBA00023136"/>
    </source>
</evidence>
<dbReference type="Proteomes" id="UP000261540">
    <property type="component" value="Unplaced"/>
</dbReference>
<comment type="similarity">
    <text evidence="2">Belongs to the neurexin family.</text>
</comment>
<dbReference type="AlphaFoldDB" id="A0A3B3QMK2"/>
<dbReference type="GO" id="GO:0007155">
    <property type="term" value="P:cell adhesion"/>
    <property type="evidence" value="ECO:0007669"/>
    <property type="project" value="UniProtKB-KW"/>
</dbReference>
<dbReference type="SMART" id="SM00294">
    <property type="entry name" value="4.1m"/>
    <property type="match status" value="1"/>
</dbReference>